<comment type="caution">
    <text evidence="2">The sequence shown here is derived from an EMBL/GenBank/DDBJ whole genome shotgun (WGS) entry which is preliminary data.</text>
</comment>
<evidence type="ECO:0000313" key="3">
    <source>
        <dbReference type="Proteomes" id="UP001446871"/>
    </source>
</evidence>
<accession>A0ABR1TMG8</accession>
<sequence length="379" mass="42162">MAKGPKQKKIFTPAGFYFSSNDPRQANDYFQAIVHTPHYMPSQQKHATTSKCIKARVTVNLTVVFEAICHFGEFWGHGEDGFWGRLSKCLGYGFPGMLQNLTEVYCDARLASLKQPQGQDGPDPLSRLTELADNINGIRERGSKRTLGDWALLVDGWRNRLKVVLGELGSSEETPPFFFDVSSSKGEISGVKRGPSDTICGDPPKRPALEKDVSRRSTSSSGHDPRGKAERIQEEHGSRIDAMEARQREMQEEMSHKLEIQANESTASLETLQSQLNTIQDQLQVYHQVAPHALAPPTPAPTLVSKGDDLSEMLAYQPHDFVKAICEELGKLRAVTKSKIHQMDKQGFPDDEKKLAVSDLSWQIGKCIKVAEKGVDELM</sequence>
<reference evidence="2 3" key="1">
    <citation type="submission" date="2023-01" db="EMBL/GenBank/DDBJ databases">
        <title>Analysis of 21 Apiospora genomes using comparative genomics revels a genus with tremendous synthesis potential of carbohydrate active enzymes and secondary metabolites.</title>
        <authorList>
            <person name="Sorensen T."/>
        </authorList>
    </citation>
    <scope>NUCLEOTIDE SEQUENCE [LARGE SCALE GENOMIC DNA]</scope>
    <source>
        <strain evidence="2 3">CBS 83171</strain>
    </source>
</reference>
<keyword evidence="3" id="KW-1185">Reference proteome</keyword>
<dbReference type="Proteomes" id="UP001446871">
    <property type="component" value="Unassembled WGS sequence"/>
</dbReference>
<feature type="compositionally biased region" description="Basic and acidic residues" evidence="1">
    <location>
        <begin position="223"/>
        <end position="239"/>
    </location>
</feature>
<protein>
    <submittedName>
        <fullName evidence="2">Uncharacterized protein</fullName>
    </submittedName>
</protein>
<feature type="region of interest" description="Disordered" evidence="1">
    <location>
        <begin position="182"/>
        <end position="239"/>
    </location>
</feature>
<name>A0ABR1TMG8_9PEZI</name>
<proteinExistence type="predicted"/>
<evidence type="ECO:0000313" key="2">
    <source>
        <dbReference type="EMBL" id="KAK8047091.1"/>
    </source>
</evidence>
<organism evidence="2 3">
    <name type="scientific">Apiospora saccharicola</name>
    <dbReference type="NCBI Taxonomy" id="335842"/>
    <lineage>
        <taxon>Eukaryota</taxon>
        <taxon>Fungi</taxon>
        <taxon>Dikarya</taxon>
        <taxon>Ascomycota</taxon>
        <taxon>Pezizomycotina</taxon>
        <taxon>Sordariomycetes</taxon>
        <taxon>Xylariomycetidae</taxon>
        <taxon>Amphisphaeriales</taxon>
        <taxon>Apiosporaceae</taxon>
        <taxon>Apiospora</taxon>
    </lineage>
</organism>
<dbReference type="EMBL" id="JAQQWM010000009">
    <property type="protein sequence ID" value="KAK8047091.1"/>
    <property type="molecule type" value="Genomic_DNA"/>
</dbReference>
<feature type="compositionally biased region" description="Basic and acidic residues" evidence="1">
    <location>
        <begin position="203"/>
        <end position="215"/>
    </location>
</feature>
<evidence type="ECO:0000256" key="1">
    <source>
        <dbReference type="SAM" id="MobiDB-lite"/>
    </source>
</evidence>
<gene>
    <name evidence="2" type="ORF">PG996_015155</name>
</gene>